<gene>
    <name evidence="1" type="ORF">PENNAL_c0263G09874</name>
</gene>
<sequence length="19" mass="2151">MAGNMTRIDMRCNSRLALP</sequence>
<name>A0A1V6WID9_PENNA</name>
<keyword evidence="2" id="KW-1185">Reference proteome</keyword>
<proteinExistence type="predicted"/>
<dbReference type="Proteomes" id="UP000191691">
    <property type="component" value="Unassembled WGS sequence"/>
</dbReference>
<dbReference type="EMBL" id="MOOB01000263">
    <property type="protein sequence ID" value="OQE62533.1"/>
    <property type="molecule type" value="Genomic_DNA"/>
</dbReference>
<protein>
    <submittedName>
        <fullName evidence="1">Uncharacterized protein</fullName>
    </submittedName>
</protein>
<dbReference type="AlphaFoldDB" id="A0A1V6WID9"/>
<evidence type="ECO:0000313" key="2">
    <source>
        <dbReference type="Proteomes" id="UP000191691"/>
    </source>
</evidence>
<accession>A0A1V6WID9</accession>
<reference evidence="2" key="1">
    <citation type="journal article" date="2017" name="Nat. Microbiol.">
        <title>Global analysis of biosynthetic gene clusters reveals vast potential of secondary metabolite production in Penicillium species.</title>
        <authorList>
            <person name="Nielsen J.C."/>
            <person name="Grijseels S."/>
            <person name="Prigent S."/>
            <person name="Ji B."/>
            <person name="Dainat J."/>
            <person name="Nielsen K.F."/>
            <person name="Frisvad J.C."/>
            <person name="Workman M."/>
            <person name="Nielsen J."/>
        </authorList>
    </citation>
    <scope>NUCLEOTIDE SEQUENCE [LARGE SCALE GENOMIC DNA]</scope>
    <source>
        <strain evidence="2">IBT 13039</strain>
    </source>
</reference>
<comment type="caution">
    <text evidence="1">The sequence shown here is derived from an EMBL/GenBank/DDBJ whole genome shotgun (WGS) entry which is preliminary data.</text>
</comment>
<evidence type="ECO:0000313" key="1">
    <source>
        <dbReference type="EMBL" id="OQE62533.1"/>
    </source>
</evidence>
<organism evidence="1 2">
    <name type="scientific">Penicillium nalgiovense</name>
    <dbReference type="NCBI Taxonomy" id="60175"/>
    <lineage>
        <taxon>Eukaryota</taxon>
        <taxon>Fungi</taxon>
        <taxon>Dikarya</taxon>
        <taxon>Ascomycota</taxon>
        <taxon>Pezizomycotina</taxon>
        <taxon>Eurotiomycetes</taxon>
        <taxon>Eurotiomycetidae</taxon>
        <taxon>Eurotiales</taxon>
        <taxon>Aspergillaceae</taxon>
        <taxon>Penicillium</taxon>
    </lineage>
</organism>